<name>A0ABR7I6C7_9FIRM</name>
<dbReference type="Proteomes" id="UP000621540">
    <property type="component" value="Unassembled WGS sequence"/>
</dbReference>
<gene>
    <name evidence="1" type="ORF">H8Z76_00370</name>
</gene>
<accession>A0ABR7I6C7</accession>
<dbReference type="EMBL" id="JACOQH010000001">
    <property type="protein sequence ID" value="MBC5752491.1"/>
    <property type="molecule type" value="Genomic_DNA"/>
</dbReference>
<dbReference type="RefSeq" id="WP_186981337.1">
    <property type="nucleotide sequence ID" value="NZ_JACOQH010000001.1"/>
</dbReference>
<reference evidence="1 2" key="1">
    <citation type="submission" date="2020-08" db="EMBL/GenBank/DDBJ databases">
        <title>Genome public.</title>
        <authorList>
            <person name="Liu C."/>
            <person name="Sun Q."/>
        </authorList>
    </citation>
    <scope>NUCLEOTIDE SEQUENCE [LARGE SCALE GENOMIC DNA]</scope>
    <source>
        <strain evidence="1 2">BX0805</strain>
    </source>
</reference>
<organism evidence="1 2">
    <name type="scientific">Roseburia yibonii</name>
    <dbReference type="NCBI Taxonomy" id="2763063"/>
    <lineage>
        <taxon>Bacteria</taxon>
        <taxon>Bacillati</taxon>
        <taxon>Bacillota</taxon>
        <taxon>Clostridia</taxon>
        <taxon>Lachnospirales</taxon>
        <taxon>Lachnospiraceae</taxon>
        <taxon>Roseburia</taxon>
    </lineage>
</organism>
<proteinExistence type="predicted"/>
<sequence>MNLFSGLEKFGLKTDGEMDLFADEEKKKGAGGEVSKEAEVPAEDSFLLAKAVRCAVCDKVFKRKMVKNGRVKREEPDRDLRPRFQYIDTLKYNVTSCPFCGYTALNNYFEHLPAGQVKLVKEKICENYKAEPQKEESETAPYDYDTAVAMHKLSLFNAIAKKGKTSEKAYNCLVISWLLRAQKESLTEDTPENKAKKAACAQEEEAFYKQAYEGFMKAVATEMFPMCGMDQSTVDYLLACMAFHFKQYDVASKCLANVITSASANRKIKDKALDMKEKVVAAIHKDKSVK</sequence>
<dbReference type="Pfam" id="PF09986">
    <property type="entry name" value="DUF2225"/>
    <property type="match status" value="1"/>
</dbReference>
<comment type="caution">
    <text evidence="1">The sequence shown here is derived from an EMBL/GenBank/DDBJ whole genome shotgun (WGS) entry which is preliminary data.</text>
</comment>
<protein>
    <submittedName>
        <fullName evidence="1">DUF2225 domain-containing protein</fullName>
    </submittedName>
</protein>
<dbReference type="InterPro" id="IPR018708">
    <property type="entry name" value="DUF2225"/>
</dbReference>
<evidence type="ECO:0000313" key="2">
    <source>
        <dbReference type="Proteomes" id="UP000621540"/>
    </source>
</evidence>
<keyword evidence="2" id="KW-1185">Reference proteome</keyword>
<evidence type="ECO:0000313" key="1">
    <source>
        <dbReference type="EMBL" id="MBC5752491.1"/>
    </source>
</evidence>